<dbReference type="KEGG" id="ceu:A7L45_16385"/>
<dbReference type="Proteomes" id="UP000182569">
    <property type="component" value="Chromosome"/>
</dbReference>
<protein>
    <recommendedName>
        <fullName evidence="3">Transposase</fullName>
    </recommendedName>
</protein>
<gene>
    <name evidence="1" type="ORF">A7L45_16385</name>
</gene>
<reference evidence="2" key="1">
    <citation type="journal article" date="2016" name="Front. Microbiol.">
        <title>Complete Genome Sequence of Clostridium estertheticum DSM 8809, a Microbe Identified in Spoiled Vacuum Packed Beef.</title>
        <authorList>
            <person name="Yu Z."/>
            <person name="Gunn L."/>
            <person name="Brennan E."/>
            <person name="Reid R."/>
            <person name="Wall P.G."/>
            <person name="Gaora O.P."/>
            <person name="Hurley D."/>
            <person name="Bolton D."/>
            <person name="Fanning S."/>
        </authorList>
    </citation>
    <scope>NUCLEOTIDE SEQUENCE [LARGE SCALE GENOMIC DNA]</scope>
    <source>
        <strain evidence="2">DSM 8809</strain>
    </source>
</reference>
<sequence length="80" mass="9471">MENKIVSEKTMEGLRIACGEIAKVMKKVVKILTKVWDFIMKFVSDNPWIMTWGLNKNKFNKRAVNRNKLYIKRKKLGKKL</sequence>
<proteinExistence type="predicted"/>
<keyword evidence="2" id="KW-1185">Reference proteome</keyword>
<evidence type="ECO:0000313" key="1">
    <source>
        <dbReference type="EMBL" id="APC41542.1"/>
    </source>
</evidence>
<dbReference type="EMBL" id="CP015756">
    <property type="protein sequence ID" value="APC41542.1"/>
    <property type="molecule type" value="Genomic_DNA"/>
</dbReference>
<accession>A0A1J0GKW9</accession>
<evidence type="ECO:0008006" key="3">
    <source>
        <dbReference type="Google" id="ProtNLM"/>
    </source>
</evidence>
<organism evidence="1 2">
    <name type="scientific">Clostridium estertheticum subsp. estertheticum</name>
    <dbReference type="NCBI Taxonomy" id="1552"/>
    <lineage>
        <taxon>Bacteria</taxon>
        <taxon>Bacillati</taxon>
        <taxon>Bacillota</taxon>
        <taxon>Clostridia</taxon>
        <taxon>Eubacteriales</taxon>
        <taxon>Clostridiaceae</taxon>
        <taxon>Clostridium</taxon>
    </lineage>
</organism>
<name>A0A1J0GKW9_9CLOT</name>
<dbReference type="STRING" id="1552.A7L45_16385"/>
<dbReference type="RefSeq" id="WP_071613834.1">
    <property type="nucleotide sequence ID" value="NZ_CP015756.1"/>
</dbReference>
<dbReference type="AlphaFoldDB" id="A0A1J0GKW9"/>
<evidence type="ECO:0000313" key="2">
    <source>
        <dbReference type="Proteomes" id="UP000182569"/>
    </source>
</evidence>